<dbReference type="Pfam" id="PF01609">
    <property type="entry name" value="DDE_Tnp_1"/>
    <property type="match status" value="1"/>
</dbReference>
<proteinExistence type="predicted"/>
<name>A0ABT9NPU2_9ACTN</name>
<dbReference type="InterPro" id="IPR002559">
    <property type="entry name" value="Transposase_11"/>
</dbReference>
<evidence type="ECO:0000313" key="3">
    <source>
        <dbReference type="EMBL" id="MDP9822304.1"/>
    </source>
</evidence>
<feature type="compositionally biased region" description="Basic residues" evidence="1">
    <location>
        <begin position="64"/>
        <end position="78"/>
    </location>
</feature>
<organism evidence="4 5">
    <name type="scientific">Nocardioides massiliensis</name>
    <dbReference type="NCBI Taxonomy" id="1325935"/>
    <lineage>
        <taxon>Bacteria</taxon>
        <taxon>Bacillati</taxon>
        <taxon>Actinomycetota</taxon>
        <taxon>Actinomycetes</taxon>
        <taxon>Propionibacteriales</taxon>
        <taxon>Nocardioidaceae</taxon>
        <taxon>Nocardioides</taxon>
    </lineage>
</organism>
<accession>A0ABT9NPU2</accession>
<feature type="region of interest" description="Disordered" evidence="1">
    <location>
        <begin position="49"/>
        <end position="89"/>
    </location>
</feature>
<feature type="domain" description="Transposase IS4-like" evidence="2">
    <location>
        <begin position="101"/>
        <end position="265"/>
    </location>
</feature>
<dbReference type="PANTHER" id="PTHR33408">
    <property type="entry name" value="TRANSPOSASE"/>
    <property type="match status" value="1"/>
</dbReference>
<feature type="compositionally biased region" description="Low complexity" evidence="1">
    <location>
        <begin position="49"/>
        <end position="58"/>
    </location>
</feature>
<evidence type="ECO:0000259" key="2">
    <source>
        <dbReference type="Pfam" id="PF01609"/>
    </source>
</evidence>
<protein>
    <recommendedName>
        <fullName evidence="2">Transposase IS4-like domain-containing protein</fullName>
    </recommendedName>
</protein>
<evidence type="ECO:0000313" key="4">
    <source>
        <dbReference type="EMBL" id="MDP9822446.1"/>
    </source>
</evidence>
<evidence type="ECO:0000256" key="1">
    <source>
        <dbReference type="SAM" id="MobiDB-lite"/>
    </source>
</evidence>
<feature type="compositionally biased region" description="Basic and acidic residues" evidence="1">
    <location>
        <begin position="198"/>
        <end position="209"/>
    </location>
</feature>
<sequence>MDPVAYHRARISRFQRLLAENETAPGQTAARVRFDARKALERAEQALNEAEAASAAGEVDLRGPRRRARDRRTARARARGGQGEVVNTTDPESRLMTEGAGGGSVQGYNAQIAVSDDHFIAGIHVSQEANDTGCFTPTLNEVTAQVRALDKQIDLVLADAGYFTDDNLTTTGPERLIAPGKSRDLHADAARRPATGPRSEEVSVKDAMRHRLRQPQNVERYKRRSATVEPVIAHLKEQVGLRRFAQRGLAAVTAELHLAAAVVNLTRLHRAQAATG</sequence>
<evidence type="ECO:0000313" key="5">
    <source>
        <dbReference type="Proteomes" id="UP001240447"/>
    </source>
</evidence>
<keyword evidence="5" id="KW-1185">Reference proteome</keyword>
<dbReference type="Proteomes" id="UP001240447">
    <property type="component" value="Unassembled WGS sequence"/>
</dbReference>
<dbReference type="EMBL" id="JAUSQM010000001">
    <property type="protein sequence ID" value="MDP9822446.1"/>
    <property type="molecule type" value="Genomic_DNA"/>
</dbReference>
<feature type="region of interest" description="Disordered" evidence="1">
    <location>
        <begin position="184"/>
        <end position="209"/>
    </location>
</feature>
<comment type="caution">
    <text evidence="4">The sequence shown here is derived from an EMBL/GenBank/DDBJ whole genome shotgun (WGS) entry which is preliminary data.</text>
</comment>
<reference evidence="4 5" key="1">
    <citation type="submission" date="2023-07" db="EMBL/GenBank/DDBJ databases">
        <title>Sequencing the genomes of 1000 actinobacteria strains.</title>
        <authorList>
            <person name="Klenk H.-P."/>
        </authorList>
    </citation>
    <scope>NUCLEOTIDE SEQUENCE [LARGE SCALE GENOMIC DNA]</scope>
    <source>
        <strain evidence="4 5">GD13</strain>
    </source>
</reference>
<gene>
    <name evidence="3" type="ORF">J2S59_002113</name>
    <name evidence="4" type="ORF">J2S59_002255</name>
</gene>
<dbReference type="EMBL" id="JAUSQM010000001">
    <property type="protein sequence ID" value="MDP9822304.1"/>
    <property type="molecule type" value="Genomic_DNA"/>
</dbReference>